<dbReference type="AlphaFoldDB" id="A0A9W5YIP8"/>
<organism evidence="6 7">
    <name type="scientific">Vallitalea longa</name>
    <dbReference type="NCBI Taxonomy" id="2936439"/>
    <lineage>
        <taxon>Bacteria</taxon>
        <taxon>Bacillati</taxon>
        <taxon>Bacillota</taxon>
        <taxon>Clostridia</taxon>
        <taxon>Lachnospirales</taxon>
        <taxon>Vallitaleaceae</taxon>
        <taxon>Vallitalea</taxon>
    </lineage>
</organism>
<evidence type="ECO:0000256" key="1">
    <source>
        <dbReference type="ARBA" id="ARBA00022598"/>
    </source>
</evidence>
<dbReference type="Gene3D" id="3.30.470.20">
    <property type="entry name" value="ATP-grasp fold, B domain"/>
    <property type="match status" value="1"/>
</dbReference>
<evidence type="ECO:0000259" key="5">
    <source>
        <dbReference type="PROSITE" id="PS50975"/>
    </source>
</evidence>
<dbReference type="Pfam" id="PF18603">
    <property type="entry name" value="LAL_C2"/>
    <property type="match status" value="1"/>
</dbReference>
<dbReference type="InterPro" id="IPR052032">
    <property type="entry name" value="ATP-dep_AA_Ligase"/>
</dbReference>
<dbReference type="Gene3D" id="3.40.50.20">
    <property type="match status" value="1"/>
</dbReference>
<reference evidence="6" key="1">
    <citation type="submission" date="2022-06" db="EMBL/GenBank/DDBJ databases">
        <title>Vallitalea longa sp. nov., an anaerobic bacterium isolated from marine sediment.</title>
        <authorList>
            <person name="Hirano S."/>
            <person name="Terahara T."/>
            <person name="Mori K."/>
            <person name="Hamada M."/>
            <person name="Matsumoto R."/>
            <person name="Kobayashi T."/>
        </authorList>
    </citation>
    <scope>NUCLEOTIDE SEQUENCE</scope>
    <source>
        <strain evidence="6">SH18-1</strain>
    </source>
</reference>
<comment type="caution">
    <text evidence="6">The sequence shown here is derived from an EMBL/GenBank/DDBJ whole genome shotgun (WGS) entry which is preliminary data.</text>
</comment>
<dbReference type="GO" id="GO:0046872">
    <property type="term" value="F:metal ion binding"/>
    <property type="evidence" value="ECO:0007669"/>
    <property type="project" value="InterPro"/>
</dbReference>
<dbReference type="Gene3D" id="3.30.1490.20">
    <property type="entry name" value="ATP-grasp fold, A domain"/>
    <property type="match status" value="1"/>
</dbReference>
<keyword evidence="3 4" id="KW-0067">ATP-binding</keyword>
<keyword evidence="7" id="KW-1185">Reference proteome</keyword>
<keyword evidence="2 4" id="KW-0547">Nucleotide-binding</keyword>
<dbReference type="PROSITE" id="PS50975">
    <property type="entry name" value="ATP_GRASP"/>
    <property type="match status" value="1"/>
</dbReference>
<evidence type="ECO:0000256" key="2">
    <source>
        <dbReference type="ARBA" id="ARBA00022741"/>
    </source>
</evidence>
<evidence type="ECO:0000313" key="6">
    <source>
        <dbReference type="EMBL" id="GKX32038.1"/>
    </source>
</evidence>
<dbReference type="RefSeq" id="WP_281819424.1">
    <property type="nucleotide sequence ID" value="NZ_BRLB01000025.1"/>
</dbReference>
<evidence type="ECO:0000313" key="7">
    <source>
        <dbReference type="Proteomes" id="UP001144256"/>
    </source>
</evidence>
<dbReference type="EMBL" id="BRLB01000025">
    <property type="protein sequence ID" value="GKX32038.1"/>
    <property type="molecule type" value="Genomic_DNA"/>
</dbReference>
<dbReference type="InterPro" id="IPR016185">
    <property type="entry name" value="PreATP-grasp_dom_sf"/>
</dbReference>
<keyword evidence="1" id="KW-0436">Ligase</keyword>
<dbReference type="GO" id="GO:0016874">
    <property type="term" value="F:ligase activity"/>
    <property type="evidence" value="ECO:0007669"/>
    <property type="project" value="UniProtKB-KW"/>
</dbReference>
<dbReference type="InterPro" id="IPR040570">
    <property type="entry name" value="LAL_C2"/>
</dbReference>
<sequence length="417" mass="47476">MKLMILGASGAQLNAIKRAKKMGYKVLATDYYTDSPGKSIADECGLASTFDYDECLEVAEKASIDGIMTTGTDQPVYTVNRIAEKLGLPQFISVDTAYGVTNKRYMKEKYKKANIPTTDYRIIKKDFKDEELQGLKFPVVVKPFDSQGQRGIFKLNTIKDVRKRFDDVIEYSREDAILVESYYKNDEITVSGWVRNGQAKVLTITDRVTFGDDKNIGICSSHEFPSKHYKRYKDEFIDLTQKIVDAFHISEGPIYFQMFVGDEGIKVNEIACRIGGAYEDEFIPLITGVDILKMVIDGIMGQDIDYTQLEKYDMKNNKNHLTVQLFFANSGTVTSITPKEDILELDGVHNMNYNYKENDYIKPMENASVRAGYVIVTGKSNEDIQTKVNNVYKKMLMLDNQGNNLIINGHHYKRYVE</sequence>
<dbReference type="Proteomes" id="UP001144256">
    <property type="component" value="Unassembled WGS sequence"/>
</dbReference>
<dbReference type="GO" id="GO:0005524">
    <property type="term" value="F:ATP binding"/>
    <property type="evidence" value="ECO:0007669"/>
    <property type="project" value="UniProtKB-UniRule"/>
</dbReference>
<dbReference type="SUPFAM" id="SSF56059">
    <property type="entry name" value="Glutathione synthetase ATP-binding domain-like"/>
    <property type="match status" value="1"/>
</dbReference>
<proteinExistence type="predicted"/>
<dbReference type="Pfam" id="PF13535">
    <property type="entry name" value="ATP-grasp_4"/>
    <property type="match status" value="1"/>
</dbReference>
<dbReference type="SUPFAM" id="SSF52440">
    <property type="entry name" value="PreATP-grasp domain"/>
    <property type="match status" value="1"/>
</dbReference>
<evidence type="ECO:0000256" key="3">
    <source>
        <dbReference type="ARBA" id="ARBA00022840"/>
    </source>
</evidence>
<dbReference type="InterPro" id="IPR013815">
    <property type="entry name" value="ATP_grasp_subdomain_1"/>
</dbReference>
<accession>A0A9W5YIP8</accession>
<evidence type="ECO:0000256" key="4">
    <source>
        <dbReference type="PROSITE-ProRule" id="PRU00409"/>
    </source>
</evidence>
<gene>
    <name evidence="6" type="ORF">SH1V18_45180</name>
</gene>
<dbReference type="PANTHER" id="PTHR43585:SF2">
    <property type="entry name" value="ATP-GRASP ENZYME FSQD"/>
    <property type="match status" value="1"/>
</dbReference>
<feature type="domain" description="ATP-grasp" evidence="5">
    <location>
        <begin position="107"/>
        <end position="300"/>
    </location>
</feature>
<protein>
    <submittedName>
        <fullName evidence="6">Carbamoyl-phosphate synthase small subunit</fullName>
    </submittedName>
</protein>
<dbReference type="InterPro" id="IPR011761">
    <property type="entry name" value="ATP-grasp"/>
</dbReference>
<name>A0A9W5YIP8_9FIRM</name>
<dbReference type="PANTHER" id="PTHR43585">
    <property type="entry name" value="FUMIPYRROLE BIOSYNTHESIS PROTEIN C"/>
    <property type="match status" value="1"/>
</dbReference>